<evidence type="ECO:0000313" key="2">
    <source>
        <dbReference type="EMBL" id="NJI01465.1"/>
    </source>
</evidence>
<feature type="transmembrane region" description="Helical" evidence="1">
    <location>
        <begin position="12"/>
        <end position="30"/>
    </location>
</feature>
<evidence type="ECO:0000313" key="3">
    <source>
        <dbReference type="Proteomes" id="UP000646308"/>
    </source>
</evidence>
<dbReference type="Pfam" id="PF07274">
    <property type="entry name" value="DUF1440"/>
    <property type="match status" value="1"/>
</dbReference>
<proteinExistence type="predicted"/>
<name>A0A2T4MGP1_9STAP</name>
<keyword evidence="1" id="KW-1133">Transmembrane helix</keyword>
<comment type="caution">
    <text evidence="2">The sequence shown here is derived from an EMBL/GenBank/DDBJ whole genome shotgun (WGS) entry which is preliminary data.</text>
</comment>
<dbReference type="RefSeq" id="WP_107368989.1">
    <property type="nucleotide sequence ID" value="NZ_CP045927.1"/>
</dbReference>
<gene>
    <name evidence="2" type="ORF">GLV84_01005</name>
</gene>
<feature type="transmembrane region" description="Helical" evidence="1">
    <location>
        <begin position="106"/>
        <end position="127"/>
    </location>
</feature>
<evidence type="ECO:0000256" key="1">
    <source>
        <dbReference type="SAM" id="Phobius"/>
    </source>
</evidence>
<keyword evidence="1" id="KW-0472">Membrane</keyword>
<feature type="transmembrane region" description="Helical" evidence="1">
    <location>
        <begin position="71"/>
        <end position="94"/>
    </location>
</feature>
<organism evidence="2 3">
    <name type="scientific">Staphylococcus agnetis</name>
    <dbReference type="NCBI Taxonomy" id="985762"/>
    <lineage>
        <taxon>Bacteria</taxon>
        <taxon>Bacillati</taxon>
        <taxon>Bacillota</taxon>
        <taxon>Bacilli</taxon>
        <taxon>Bacillales</taxon>
        <taxon>Staphylococcaceae</taxon>
        <taxon>Staphylococcus</taxon>
    </lineage>
</organism>
<reference evidence="2" key="1">
    <citation type="submission" date="2019-11" db="EMBL/GenBank/DDBJ databases">
        <title>Whole genome comparisons of Staphylococcus agnetis isolates from cattle and chickens.</title>
        <authorList>
            <person name="Rhoads D."/>
            <person name="Shwani A."/>
            <person name="Adkins P."/>
            <person name="Calcutt M."/>
            <person name="Middleton J."/>
        </authorList>
    </citation>
    <scope>NUCLEOTIDE SEQUENCE</scope>
    <source>
        <strain evidence="2">1387</strain>
    </source>
</reference>
<keyword evidence="1" id="KW-0812">Transmembrane</keyword>
<dbReference type="GeneID" id="57692118"/>
<dbReference type="EMBL" id="WMFL01000015">
    <property type="protein sequence ID" value="NJI01465.1"/>
    <property type="molecule type" value="Genomic_DNA"/>
</dbReference>
<dbReference type="Proteomes" id="UP000646308">
    <property type="component" value="Unassembled WGS sequence"/>
</dbReference>
<accession>A0A2T4MGP1</accession>
<protein>
    <submittedName>
        <fullName evidence="2">DUF1440 domain-containing protein</fullName>
    </submittedName>
</protein>
<dbReference type="InterPro" id="IPR009898">
    <property type="entry name" value="DUF1440"/>
</dbReference>
<dbReference type="AlphaFoldDB" id="A0A2T4MGP1"/>
<sequence>MNAKAYQNWATLLWASIIGGLLSGIVKLGWEVMFPPRTPARDATNPPQQLLQLFGLPSDITHLTYQFSEHALPWVSFIVHYSFSIVIAIIYIFLATKYTKITLGYGALFGIFIWIAFHLVIMPVMHVVPSPLQQPAAEHISECFGHIVWMMVIEMVRRYFAFSPRLKLR</sequence>